<evidence type="ECO:0000313" key="2">
    <source>
        <dbReference type="Proteomes" id="UP000031121"/>
    </source>
</evidence>
<dbReference type="NCBIfam" id="NF011664">
    <property type="entry name" value="PRK15084.1"/>
    <property type="match status" value="1"/>
</dbReference>
<keyword evidence="2" id="KW-1185">Reference proteome</keyword>
<reference evidence="2" key="1">
    <citation type="submission" date="2014-08" db="EMBL/GenBank/DDBJ databases">
        <title>Coriobacteriaceae sp. complete genome.</title>
        <authorList>
            <person name="Looft T."/>
            <person name="Bayles D.O."/>
            <person name="Stanton T.B."/>
        </authorList>
    </citation>
    <scope>NUCLEOTIDE SEQUENCE [LARGE SCALE GENOMIC DNA]</scope>
    <source>
        <strain evidence="2">68-1-3</strain>
    </source>
</reference>
<accession>A0A0A8B3Y9</accession>
<proteinExistence type="predicted"/>
<gene>
    <name evidence="1" type="ORF">JI75_01375</name>
</gene>
<reference evidence="1 2" key="2">
    <citation type="journal article" date="2015" name="Genome Announc.">
        <title>Complete Genome Sequence of Coriobacteriaceae Strain 68-1-3, a Novel Mucus-Degrading Isolate from the Swine Intestinal Tract.</title>
        <authorList>
            <person name="Looft T."/>
            <person name="Bayles D.O."/>
            <person name="Alt D.P."/>
            <person name="Stanton T.B."/>
        </authorList>
    </citation>
    <scope>NUCLEOTIDE SEQUENCE [LARGE SCALE GENOMIC DNA]</scope>
    <source>
        <strain evidence="1 2">68-1-3</strain>
    </source>
</reference>
<evidence type="ECO:0000313" key="1">
    <source>
        <dbReference type="EMBL" id="AJC11538.1"/>
    </source>
</evidence>
<dbReference type="Pfam" id="PF07450">
    <property type="entry name" value="HycH"/>
    <property type="match status" value="1"/>
</dbReference>
<dbReference type="HOGENOM" id="CLU_121340_0_0_11"/>
<name>A0A0A8B3Y9_9ACTN</name>
<sequence>MESIGTSGDHIVFYLLRMKFVDRAEAIPDDAQDVLYYTLSVGHHTGVVDCFERALSVPVESYRKIAALFENAEARRKLEGVFKFGEIEIGKEHIGVLLPAARAALSTIDVYDAPGKTSLPLEVGELDYLVGLVDLLLKVRDETNVYLMVRRG</sequence>
<dbReference type="Proteomes" id="UP000031121">
    <property type="component" value="Chromosome"/>
</dbReference>
<protein>
    <recommendedName>
        <fullName evidence="3">Formate hydrogenlyase maturation protein HycH</fullName>
    </recommendedName>
</protein>
<dbReference type="EMBL" id="CP009302">
    <property type="protein sequence ID" value="AJC11538.1"/>
    <property type="molecule type" value="Genomic_DNA"/>
</dbReference>
<organism evidence="1 2">
    <name type="scientific">Berryella intestinalis</name>
    <dbReference type="NCBI Taxonomy" id="1531429"/>
    <lineage>
        <taxon>Bacteria</taxon>
        <taxon>Bacillati</taxon>
        <taxon>Actinomycetota</taxon>
        <taxon>Coriobacteriia</taxon>
        <taxon>Eggerthellales</taxon>
        <taxon>Eggerthellaceae</taxon>
        <taxon>Berryella</taxon>
    </lineage>
</organism>
<dbReference type="KEGG" id="cbac:JI75_01375"/>
<dbReference type="AlphaFoldDB" id="A0A0A8B3Y9"/>
<dbReference type="InterPro" id="IPR010005">
    <property type="entry name" value="Formate_DH_maturation_HycH"/>
</dbReference>
<dbReference type="STRING" id="1531429.JI75_01375"/>
<evidence type="ECO:0008006" key="3">
    <source>
        <dbReference type="Google" id="ProtNLM"/>
    </source>
</evidence>